<evidence type="ECO:0000256" key="12">
    <source>
        <dbReference type="RuleBase" id="RU363032"/>
    </source>
</evidence>
<dbReference type="PANTHER" id="PTHR43166:SF35">
    <property type="entry name" value="L-CYSTINE IMPORT ATP-BINDING PROTEIN TCYN"/>
    <property type="match status" value="1"/>
</dbReference>
<dbReference type="CDD" id="cd06261">
    <property type="entry name" value="TM_PBP2"/>
    <property type="match status" value="1"/>
</dbReference>
<dbReference type="RefSeq" id="WP_281407276.1">
    <property type="nucleotide sequence ID" value="NZ_VIWP01000008.1"/>
</dbReference>
<evidence type="ECO:0000256" key="9">
    <source>
        <dbReference type="ARBA" id="ARBA00022840"/>
    </source>
</evidence>
<dbReference type="FunFam" id="3.40.50.300:FF:000020">
    <property type="entry name" value="Amino acid ABC transporter ATP-binding component"/>
    <property type="match status" value="1"/>
</dbReference>
<dbReference type="PROSITE" id="PS50893">
    <property type="entry name" value="ABC_TRANSPORTER_2"/>
    <property type="match status" value="1"/>
</dbReference>
<dbReference type="Gene3D" id="1.10.3720.10">
    <property type="entry name" value="MetI-like"/>
    <property type="match status" value="1"/>
</dbReference>
<evidence type="ECO:0000256" key="8">
    <source>
        <dbReference type="ARBA" id="ARBA00022741"/>
    </source>
</evidence>
<dbReference type="SMART" id="SM00382">
    <property type="entry name" value="AAA"/>
    <property type="match status" value="1"/>
</dbReference>
<reference evidence="15 16" key="1">
    <citation type="submission" date="2019-06" db="EMBL/GenBank/DDBJ databases">
        <title>Sorghum-associated microbial communities from plants grown in Nebraska, USA.</title>
        <authorList>
            <person name="Schachtman D."/>
        </authorList>
    </citation>
    <scope>NUCLEOTIDE SEQUENCE [LARGE SCALE GENOMIC DNA]</scope>
    <source>
        <strain evidence="15 16">1225</strain>
    </source>
</reference>
<comment type="similarity">
    <text evidence="3">Belongs to the ABC transporter superfamily.</text>
</comment>
<dbReference type="AlphaFoldDB" id="A0A561QG71"/>
<feature type="transmembrane region" description="Helical" evidence="12">
    <location>
        <begin position="20"/>
        <end position="44"/>
    </location>
</feature>
<dbReference type="PROSITE" id="PS00211">
    <property type="entry name" value="ABC_TRANSPORTER_1"/>
    <property type="match status" value="1"/>
</dbReference>
<evidence type="ECO:0000256" key="4">
    <source>
        <dbReference type="ARBA" id="ARBA00010072"/>
    </source>
</evidence>
<comment type="subcellular location">
    <subcellularLocation>
        <location evidence="2">Cell inner membrane</location>
        <topology evidence="2">Multi-pass membrane protein</topology>
    </subcellularLocation>
    <subcellularLocation>
        <location evidence="12">Cell membrane</location>
        <topology evidence="12">Multi-pass membrane protein</topology>
    </subcellularLocation>
    <subcellularLocation>
        <location evidence="1">Cell membrane</location>
        <topology evidence="1">Peripheral membrane protein</topology>
    </subcellularLocation>
</comment>
<dbReference type="Proteomes" id="UP000320653">
    <property type="component" value="Unassembled WGS sequence"/>
</dbReference>
<evidence type="ECO:0000256" key="3">
    <source>
        <dbReference type="ARBA" id="ARBA00005417"/>
    </source>
</evidence>
<evidence type="ECO:0000256" key="7">
    <source>
        <dbReference type="ARBA" id="ARBA00022692"/>
    </source>
</evidence>
<feature type="domain" description="ABC transmembrane type-1" evidence="14">
    <location>
        <begin position="20"/>
        <end position="208"/>
    </location>
</feature>
<keyword evidence="8" id="KW-0547">Nucleotide-binding</keyword>
<evidence type="ECO:0000259" key="14">
    <source>
        <dbReference type="PROSITE" id="PS50928"/>
    </source>
</evidence>
<dbReference type="NCBIfam" id="TIGR01726">
    <property type="entry name" value="HEQRo_perm_3TM"/>
    <property type="match status" value="1"/>
</dbReference>
<dbReference type="InterPro" id="IPR003439">
    <property type="entry name" value="ABC_transporter-like_ATP-bd"/>
</dbReference>
<keyword evidence="11 12" id="KW-0472">Membrane</keyword>
<dbReference type="EMBL" id="VIWP01000008">
    <property type="protein sequence ID" value="TWF49372.1"/>
    <property type="molecule type" value="Genomic_DNA"/>
</dbReference>
<evidence type="ECO:0000256" key="11">
    <source>
        <dbReference type="ARBA" id="ARBA00023136"/>
    </source>
</evidence>
<evidence type="ECO:0000256" key="5">
    <source>
        <dbReference type="ARBA" id="ARBA00022448"/>
    </source>
</evidence>
<protein>
    <submittedName>
        <fullName evidence="15">Amino acid ABC transporter membrane protein (PAAT family) /amino acid ABC transporter ATP-binding protein (PAAT family)</fullName>
    </submittedName>
</protein>
<dbReference type="CDD" id="cd03262">
    <property type="entry name" value="ABC_HisP_GlnQ"/>
    <property type="match status" value="1"/>
</dbReference>
<organism evidence="15 16">
    <name type="scientific">Neorhizobium alkalisoli</name>
    <dbReference type="NCBI Taxonomy" id="528178"/>
    <lineage>
        <taxon>Bacteria</taxon>
        <taxon>Pseudomonadati</taxon>
        <taxon>Pseudomonadota</taxon>
        <taxon>Alphaproteobacteria</taxon>
        <taxon>Hyphomicrobiales</taxon>
        <taxon>Rhizobiaceae</taxon>
        <taxon>Rhizobium/Agrobacterium group</taxon>
        <taxon>Neorhizobium</taxon>
    </lineage>
</organism>
<name>A0A561QG71_9HYPH</name>
<dbReference type="PROSITE" id="PS50928">
    <property type="entry name" value="ABC_TM1"/>
    <property type="match status" value="1"/>
</dbReference>
<dbReference type="Gene3D" id="3.40.50.300">
    <property type="entry name" value="P-loop containing nucleotide triphosphate hydrolases"/>
    <property type="match status" value="1"/>
</dbReference>
<evidence type="ECO:0000313" key="16">
    <source>
        <dbReference type="Proteomes" id="UP000320653"/>
    </source>
</evidence>
<dbReference type="GO" id="GO:0022857">
    <property type="term" value="F:transmembrane transporter activity"/>
    <property type="evidence" value="ECO:0007669"/>
    <property type="project" value="InterPro"/>
</dbReference>
<dbReference type="Pfam" id="PF00528">
    <property type="entry name" value="BPD_transp_1"/>
    <property type="match status" value="1"/>
</dbReference>
<comment type="caution">
    <text evidence="15">The sequence shown here is derived from an EMBL/GenBank/DDBJ whole genome shotgun (WGS) entry which is preliminary data.</text>
</comment>
<dbReference type="InterPro" id="IPR003593">
    <property type="entry name" value="AAA+_ATPase"/>
</dbReference>
<dbReference type="InterPro" id="IPR027417">
    <property type="entry name" value="P-loop_NTPase"/>
</dbReference>
<accession>A0A561QG71</accession>
<evidence type="ECO:0000256" key="6">
    <source>
        <dbReference type="ARBA" id="ARBA00022475"/>
    </source>
</evidence>
<evidence type="ECO:0000256" key="2">
    <source>
        <dbReference type="ARBA" id="ARBA00004429"/>
    </source>
</evidence>
<dbReference type="InterPro" id="IPR000515">
    <property type="entry name" value="MetI-like"/>
</dbReference>
<evidence type="ECO:0000256" key="10">
    <source>
        <dbReference type="ARBA" id="ARBA00022989"/>
    </source>
</evidence>
<keyword evidence="10 12" id="KW-1133">Transmembrane helix</keyword>
<evidence type="ECO:0000259" key="13">
    <source>
        <dbReference type="PROSITE" id="PS50893"/>
    </source>
</evidence>
<dbReference type="InterPro" id="IPR050086">
    <property type="entry name" value="MetN_ABC_transporter-like"/>
</dbReference>
<keyword evidence="5 12" id="KW-0813">Transport</keyword>
<feature type="domain" description="ABC transporter" evidence="13">
    <location>
        <begin position="281"/>
        <end position="525"/>
    </location>
</feature>
<dbReference type="SUPFAM" id="SSF52540">
    <property type="entry name" value="P-loop containing nucleoside triphosphate hydrolases"/>
    <property type="match status" value="1"/>
</dbReference>
<keyword evidence="7 12" id="KW-0812">Transmembrane</keyword>
<dbReference type="Pfam" id="PF00005">
    <property type="entry name" value="ABC_tran"/>
    <property type="match status" value="1"/>
</dbReference>
<gene>
    <name evidence="15" type="ORF">FHW37_10842</name>
</gene>
<evidence type="ECO:0000256" key="1">
    <source>
        <dbReference type="ARBA" id="ARBA00004202"/>
    </source>
</evidence>
<keyword evidence="6" id="KW-1003">Cell membrane</keyword>
<dbReference type="GO" id="GO:0043190">
    <property type="term" value="C:ATP-binding cassette (ABC) transporter complex"/>
    <property type="evidence" value="ECO:0007669"/>
    <property type="project" value="InterPro"/>
</dbReference>
<feature type="transmembrane region" description="Helical" evidence="12">
    <location>
        <begin position="56"/>
        <end position="76"/>
    </location>
</feature>
<feature type="transmembrane region" description="Helical" evidence="12">
    <location>
        <begin position="186"/>
        <end position="211"/>
    </location>
</feature>
<dbReference type="GO" id="GO:0016887">
    <property type="term" value="F:ATP hydrolysis activity"/>
    <property type="evidence" value="ECO:0007669"/>
    <property type="project" value="InterPro"/>
</dbReference>
<dbReference type="InterPro" id="IPR017871">
    <property type="entry name" value="ABC_transporter-like_CS"/>
</dbReference>
<evidence type="ECO:0000313" key="15">
    <source>
        <dbReference type="EMBL" id="TWF49372.1"/>
    </source>
</evidence>
<keyword evidence="16" id="KW-1185">Reference proteome</keyword>
<sequence>MDFLSQVLGYFTSGFLWDGAVLAVEITACSIVLGFILGLGVALLRMSRLTAVRAGAWFYIWLMRGTPQLLQLVFIFDALPAIGLKFDSFTTAVIAFSLSEAAFAAEIIRGGILSVNPQQGIAASSLGMGPATTLRRIVLPQALRSILPALAGNAIGMLKMTSVASVIFVSELTFRSQQIVGQTFEFFTVFTGAAMIYLVLTSVISAIQAYLEHALDPERSRGGVKGYGFLDKILPKRSVATPAKVGKSAAPAVSAADRSELVRKLLADSVKPSSTDEEPLIVCRRLWKSYGDRDVLKGIGLEVNRGEVVAVLGPSGSGKSTLLRMINHLETLDEGEITIGGRYVGYAKKDGKLVPTSGRAQARAEVGVSMVFQNFNLFANLTALENIMEAPIRVHGVPRDEAEKMARQLLATVGLSGHADHLPHHLSGGQQQRVAIARALAVKPRVMLFDEPTSALDPELVGEVLSVMRSLADAGMTMIVVTHEMNFAREVADRVVFFDEGEIVEQGRPEDVLDSPTKERTRRFLNRLGGEAEASEG</sequence>
<dbReference type="InterPro" id="IPR035906">
    <property type="entry name" value="MetI-like_sf"/>
</dbReference>
<comment type="similarity">
    <text evidence="4">Belongs to the binding-protein-dependent transport system permease family. HisMQ subfamily.</text>
</comment>
<dbReference type="PANTHER" id="PTHR43166">
    <property type="entry name" value="AMINO ACID IMPORT ATP-BINDING PROTEIN"/>
    <property type="match status" value="1"/>
</dbReference>
<dbReference type="InterPro" id="IPR010065">
    <property type="entry name" value="AA_ABC_transptr_permease_3TM"/>
</dbReference>
<keyword evidence="9 15" id="KW-0067">ATP-binding</keyword>
<feature type="transmembrane region" description="Helical" evidence="12">
    <location>
        <begin position="150"/>
        <end position="174"/>
    </location>
</feature>
<dbReference type="GO" id="GO:0005524">
    <property type="term" value="F:ATP binding"/>
    <property type="evidence" value="ECO:0007669"/>
    <property type="project" value="UniProtKB-KW"/>
</dbReference>
<proteinExistence type="inferred from homology"/>
<dbReference type="SUPFAM" id="SSF161098">
    <property type="entry name" value="MetI-like"/>
    <property type="match status" value="1"/>
</dbReference>